<proteinExistence type="inferred from homology"/>
<reference evidence="7 8" key="1">
    <citation type="journal article" date="2024" name="Plant Biotechnol. J.">
        <title>Dendrobium thyrsiflorum genome and its molecular insights into genes involved in important horticultural traits.</title>
        <authorList>
            <person name="Chen B."/>
            <person name="Wang J.Y."/>
            <person name="Zheng P.J."/>
            <person name="Li K.L."/>
            <person name="Liang Y.M."/>
            <person name="Chen X.F."/>
            <person name="Zhang C."/>
            <person name="Zhao X."/>
            <person name="He X."/>
            <person name="Zhang G.Q."/>
            <person name="Liu Z.J."/>
            <person name="Xu Q."/>
        </authorList>
    </citation>
    <scope>NUCLEOTIDE SEQUENCE [LARGE SCALE GENOMIC DNA]</scope>
    <source>
        <strain evidence="7">GZMU011</strain>
    </source>
</reference>
<dbReference type="FunFam" id="1.10.3180.10:FF:000002">
    <property type="entry name" value="Ethylene insensitive 3-like 1"/>
    <property type="match status" value="1"/>
</dbReference>
<evidence type="ECO:0000313" key="7">
    <source>
        <dbReference type="EMBL" id="KAL0929078.1"/>
    </source>
</evidence>
<dbReference type="InterPro" id="IPR023278">
    <property type="entry name" value="Ethylene_insens-like_DNA-bd"/>
</dbReference>
<organism evidence="7 8">
    <name type="scientific">Dendrobium thyrsiflorum</name>
    <name type="common">Pinecone-like raceme dendrobium</name>
    <name type="synonym">Orchid</name>
    <dbReference type="NCBI Taxonomy" id="117978"/>
    <lineage>
        <taxon>Eukaryota</taxon>
        <taxon>Viridiplantae</taxon>
        <taxon>Streptophyta</taxon>
        <taxon>Embryophyta</taxon>
        <taxon>Tracheophyta</taxon>
        <taxon>Spermatophyta</taxon>
        <taxon>Magnoliopsida</taxon>
        <taxon>Liliopsida</taxon>
        <taxon>Asparagales</taxon>
        <taxon>Orchidaceae</taxon>
        <taxon>Epidendroideae</taxon>
        <taxon>Malaxideae</taxon>
        <taxon>Dendrobiinae</taxon>
        <taxon>Dendrobium</taxon>
    </lineage>
</organism>
<dbReference type="GO" id="GO:0005634">
    <property type="term" value="C:nucleus"/>
    <property type="evidence" value="ECO:0007669"/>
    <property type="project" value="UniProtKB-SubCell"/>
</dbReference>
<keyword evidence="8" id="KW-1185">Reference proteome</keyword>
<dbReference type="Pfam" id="PF04873">
    <property type="entry name" value="EIN3_DNA-bd"/>
    <property type="match status" value="1"/>
</dbReference>
<dbReference type="Proteomes" id="UP001552299">
    <property type="component" value="Unassembled WGS sequence"/>
</dbReference>
<protein>
    <recommendedName>
        <fullName evidence="6">Ethylene insensitive 3-like DNA-binding domain-containing protein</fullName>
    </recommendedName>
</protein>
<gene>
    <name evidence="7" type="ORF">M5K25_001018</name>
</gene>
<evidence type="ECO:0000256" key="4">
    <source>
        <dbReference type="ARBA" id="ARBA00023242"/>
    </source>
</evidence>
<evidence type="ECO:0000313" key="8">
    <source>
        <dbReference type="Proteomes" id="UP001552299"/>
    </source>
</evidence>
<feature type="compositionally biased region" description="Basic and acidic residues" evidence="5">
    <location>
        <begin position="108"/>
        <end position="126"/>
    </location>
</feature>
<evidence type="ECO:0000259" key="6">
    <source>
        <dbReference type="Pfam" id="PF04873"/>
    </source>
</evidence>
<dbReference type="EMBL" id="JANQDX010000001">
    <property type="protein sequence ID" value="KAL0929078.1"/>
    <property type="molecule type" value="Genomic_DNA"/>
</dbReference>
<dbReference type="InterPro" id="IPR006957">
    <property type="entry name" value="EIN3"/>
</dbReference>
<keyword evidence="3" id="KW-0936">Ethylene signaling pathway</keyword>
<evidence type="ECO:0000256" key="5">
    <source>
        <dbReference type="SAM" id="MobiDB-lite"/>
    </source>
</evidence>
<dbReference type="PANTHER" id="PTHR33305:SF30">
    <property type="entry name" value="ETHYLENE INSENSITIVE 3-LIKE 3 PROTEIN"/>
    <property type="match status" value="1"/>
</dbReference>
<dbReference type="Gene3D" id="1.10.3180.10">
    <property type="entry name" value="DNA-binding domain of EIN3-like"/>
    <property type="match status" value="1"/>
</dbReference>
<evidence type="ECO:0000256" key="3">
    <source>
        <dbReference type="ARBA" id="ARBA00022745"/>
    </source>
</evidence>
<dbReference type="PANTHER" id="PTHR33305">
    <property type="entry name" value="ETHYLENE INSENSITIVE 3-LIKE 2 PROTEIN"/>
    <property type="match status" value="1"/>
</dbReference>
<keyword evidence="4" id="KW-0539">Nucleus</keyword>
<dbReference type="AlphaFoldDB" id="A0ABD0VYD9"/>
<dbReference type="InterPro" id="IPR047091">
    <property type="entry name" value="EIN3-like_DNA-bd"/>
</dbReference>
<sequence>MGELAIEPMGFPCGLDFSHFMPPGHDKNDGFVSIFRPSSTSNLSHLQHPPCDDSAMIEGDLVDPLTENFPEGMPDDEESDEDMDLEELERRMWRDRLKLKRLKEQQISKNKDLGDAMKHRQSQEQARRKKMSRAQDGILKYMLKMMEVCKAQGFVYGIIPEKGKPVSGASDNLRGWWKEKVRFDRNGPAAIANSSCSEYDVEGVDDDDDDDDRCEEVMKNQDPIDMNSVFNPCAGSGNEEFIKKRAAMREPEMMLNQGSSFNCENTKFPRNEYQSTRNNHMYLNMFPTNQSAFLGSSGFQLNENKPQILLGPQLLLNQPKPASVNLQPAVTNASSPFGISGLGLPGDGHKLIADLMSQYDSNMNHGKVPNEVQKTDTVQLSNEAMSNFFGSGNGVGGSFFDEANNLQLCPFQEDFEQMDQVYQTQPTDMCNDFRYGSSFTTPAMEFSMSRGVGNWFF</sequence>
<dbReference type="GO" id="GO:0009873">
    <property type="term" value="P:ethylene-activated signaling pathway"/>
    <property type="evidence" value="ECO:0007669"/>
    <property type="project" value="UniProtKB-KW"/>
</dbReference>
<accession>A0ABD0VYD9</accession>
<name>A0ABD0VYD9_DENTH</name>
<comment type="subcellular location">
    <subcellularLocation>
        <location evidence="1">Nucleus</location>
    </subcellularLocation>
</comment>
<comment type="similarity">
    <text evidence="2">Belongs to the EIN3 family.</text>
</comment>
<feature type="region of interest" description="Disordered" evidence="5">
    <location>
        <begin position="108"/>
        <end position="129"/>
    </location>
</feature>
<evidence type="ECO:0000256" key="2">
    <source>
        <dbReference type="ARBA" id="ARBA00009416"/>
    </source>
</evidence>
<evidence type="ECO:0000256" key="1">
    <source>
        <dbReference type="ARBA" id="ARBA00004123"/>
    </source>
</evidence>
<feature type="domain" description="Ethylene insensitive 3-like DNA-binding" evidence="6">
    <location>
        <begin position="86"/>
        <end position="207"/>
    </location>
</feature>
<comment type="caution">
    <text evidence="7">The sequence shown here is derived from an EMBL/GenBank/DDBJ whole genome shotgun (WGS) entry which is preliminary data.</text>
</comment>